<evidence type="ECO:0000313" key="3">
    <source>
        <dbReference type="Proteomes" id="UP000076502"/>
    </source>
</evidence>
<name>A0A154PGZ8_DUFNO</name>
<proteinExistence type="predicted"/>
<accession>A0A154PGZ8</accession>
<feature type="compositionally biased region" description="Basic and acidic residues" evidence="1">
    <location>
        <begin position="1"/>
        <end position="14"/>
    </location>
</feature>
<gene>
    <name evidence="2" type="ORF">WN55_00340</name>
</gene>
<reference evidence="2 3" key="1">
    <citation type="submission" date="2015-07" db="EMBL/GenBank/DDBJ databases">
        <title>The genome of Dufourea novaeangliae.</title>
        <authorList>
            <person name="Pan H."/>
            <person name="Kapheim K."/>
        </authorList>
    </citation>
    <scope>NUCLEOTIDE SEQUENCE [LARGE SCALE GENOMIC DNA]</scope>
    <source>
        <strain evidence="2">0120121106</strain>
        <tissue evidence="2">Whole body</tissue>
    </source>
</reference>
<organism evidence="2 3">
    <name type="scientific">Dufourea novaeangliae</name>
    <name type="common">Sweat bee</name>
    <dbReference type="NCBI Taxonomy" id="178035"/>
    <lineage>
        <taxon>Eukaryota</taxon>
        <taxon>Metazoa</taxon>
        <taxon>Ecdysozoa</taxon>
        <taxon>Arthropoda</taxon>
        <taxon>Hexapoda</taxon>
        <taxon>Insecta</taxon>
        <taxon>Pterygota</taxon>
        <taxon>Neoptera</taxon>
        <taxon>Endopterygota</taxon>
        <taxon>Hymenoptera</taxon>
        <taxon>Apocrita</taxon>
        <taxon>Aculeata</taxon>
        <taxon>Apoidea</taxon>
        <taxon>Anthophila</taxon>
        <taxon>Halictidae</taxon>
        <taxon>Rophitinae</taxon>
        <taxon>Dufourea</taxon>
    </lineage>
</organism>
<evidence type="ECO:0000313" key="2">
    <source>
        <dbReference type="EMBL" id="KZC10588.1"/>
    </source>
</evidence>
<keyword evidence="3" id="KW-1185">Reference proteome</keyword>
<feature type="region of interest" description="Disordered" evidence="1">
    <location>
        <begin position="1"/>
        <end position="46"/>
    </location>
</feature>
<sequence length="85" mass="8966">MSRQSKDPVQKCHSDPGAASTPGTPCSPGKRISRKLVPGIPSSSNTRKCVLTLDGYSYVIGEYGTTIRVELLSSDVVKGSRPAMG</sequence>
<dbReference type="Proteomes" id="UP000076502">
    <property type="component" value="Unassembled WGS sequence"/>
</dbReference>
<protein>
    <submittedName>
        <fullName evidence="2">Uncharacterized protein</fullName>
    </submittedName>
</protein>
<evidence type="ECO:0000256" key="1">
    <source>
        <dbReference type="SAM" id="MobiDB-lite"/>
    </source>
</evidence>
<dbReference type="AlphaFoldDB" id="A0A154PGZ8"/>
<dbReference type="EMBL" id="KQ434893">
    <property type="protein sequence ID" value="KZC10588.1"/>
    <property type="molecule type" value="Genomic_DNA"/>
</dbReference>